<evidence type="ECO:0000313" key="1">
    <source>
        <dbReference type="EMBL" id="COV46032.1"/>
    </source>
</evidence>
<reference evidence="2" key="1">
    <citation type="submission" date="2015-03" db="EMBL/GenBank/DDBJ databases">
        <authorList>
            <consortium name="Pathogen Informatics"/>
        </authorList>
    </citation>
    <scope>NUCLEOTIDE SEQUENCE [LARGE SCALE GENOMIC DNA]</scope>
    <source>
        <strain evidence="2">K00500041</strain>
    </source>
</reference>
<dbReference type="AlphaFoldDB" id="A0A0U0QW85"/>
<accession>A0A0U0QW85</accession>
<gene>
    <name evidence="1" type="ORF">ERS007703_01436</name>
</gene>
<dbReference type="Proteomes" id="UP000038802">
    <property type="component" value="Unassembled WGS sequence"/>
</dbReference>
<sequence>MAWTVLLTHSFKTDDPVGIERYWQRRHLPDRIAVHRTSSALICRQLGAQSSNTVANVPISLKPTRA</sequence>
<name>A0A0U0QW85_MYCTX</name>
<organism evidence="1 2">
    <name type="scientific">Mycobacterium tuberculosis</name>
    <dbReference type="NCBI Taxonomy" id="1773"/>
    <lineage>
        <taxon>Bacteria</taxon>
        <taxon>Bacillati</taxon>
        <taxon>Actinomycetota</taxon>
        <taxon>Actinomycetes</taxon>
        <taxon>Mycobacteriales</taxon>
        <taxon>Mycobacteriaceae</taxon>
        <taxon>Mycobacterium</taxon>
        <taxon>Mycobacterium tuberculosis complex</taxon>
    </lineage>
</organism>
<proteinExistence type="predicted"/>
<evidence type="ECO:0000313" key="2">
    <source>
        <dbReference type="Proteomes" id="UP000038802"/>
    </source>
</evidence>
<dbReference type="EMBL" id="CSAE01000121">
    <property type="protein sequence ID" value="COV46032.1"/>
    <property type="molecule type" value="Genomic_DNA"/>
</dbReference>
<protein>
    <submittedName>
        <fullName evidence="1">Uncharacterized protein</fullName>
    </submittedName>
</protein>